<comment type="caution">
    <text evidence="2">The sequence shown here is derived from an EMBL/GenBank/DDBJ whole genome shotgun (WGS) entry which is preliminary data.</text>
</comment>
<organism evidence="2 3">
    <name type="scientific">Candidatus Litorirhabdus singularis</name>
    <dbReference type="NCBI Taxonomy" id="2518993"/>
    <lineage>
        <taxon>Bacteria</taxon>
        <taxon>Pseudomonadati</taxon>
        <taxon>Pseudomonadota</taxon>
        <taxon>Gammaproteobacteria</taxon>
        <taxon>Cellvibrionales</taxon>
        <taxon>Halieaceae</taxon>
        <taxon>Candidatus Litorirhabdus</taxon>
    </lineage>
</organism>
<accession>A0ABT3TMC1</accession>
<dbReference type="Gene3D" id="1.20.1050.10">
    <property type="match status" value="1"/>
</dbReference>
<dbReference type="PANTHER" id="PTHR43968">
    <property type="match status" value="1"/>
</dbReference>
<dbReference type="InterPro" id="IPR036249">
    <property type="entry name" value="Thioredoxin-like_sf"/>
</dbReference>
<proteinExistence type="predicted"/>
<dbReference type="Gene3D" id="3.40.30.10">
    <property type="entry name" value="Glutaredoxin"/>
    <property type="match status" value="1"/>
</dbReference>
<dbReference type="PROSITE" id="PS50404">
    <property type="entry name" value="GST_NTER"/>
    <property type="match status" value="1"/>
</dbReference>
<feature type="domain" description="GST N-terminal" evidence="1">
    <location>
        <begin position="2"/>
        <end position="78"/>
    </location>
</feature>
<dbReference type="CDD" id="cd00299">
    <property type="entry name" value="GST_C_family"/>
    <property type="match status" value="1"/>
</dbReference>
<dbReference type="RefSeq" id="WP_279247494.1">
    <property type="nucleotide sequence ID" value="NZ_SHNN01000009.1"/>
</dbReference>
<dbReference type="CDD" id="cd00570">
    <property type="entry name" value="GST_N_family"/>
    <property type="match status" value="1"/>
</dbReference>
<dbReference type="SUPFAM" id="SSF52833">
    <property type="entry name" value="Thioredoxin-like"/>
    <property type="match status" value="1"/>
</dbReference>
<dbReference type="Pfam" id="PF13417">
    <property type="entry name" value="GST_N_3"/>
    <property type="match status" value="1"/>
</dbReference>
<dbReference type="InterPro" id="IPR050983">
    <property type="entry name" value="GST_Omega/HSP26"/>
</dbReference>
<evidence type="ECO:0000313" key="2">
    <source>
        <dbReference type="EMBL" id="MCX2983453.1"/>
    </source>
</evidence>
<dbReference type="InterPro" id="IPR004045">
    <property type="entry name" value="Glutathione_S-Trfase_N"/>
</dbReference>
<evidence type="ECO:0000313" key="3">
    <source>
        <dbReference type="Proteomes" id="UP001143362"/>
    </source>
</evidence>
<sequence length="274" mass="30959">MTDIKLHGYSTSPFVRKVGCCLYYKKLPFEFVPVNPMDPRAIAFTGQTQVPVLQIDDEWRTDSTPLAEWLDELFPEKPLFGQSQQDKGEILALDDWVTNSLILSSFRTVYDTPMPMTARLRQTAWRLAAIVSSQTPLADEVRNAWPEILQTAPFIKHMMCHVDTSESVKEMRDRIGMELIQHLQGGPFFGGRTEPSLVDFAIFPQLVFGYMVGYDDKLAVAQVPELREWIERIAQYLPENSILVPDFMVINPLVQDSEAQAGRSAQSASAWGGS</sequence>
<gene>
    <name evidence="2" type="ORF">EYC98_21550</name>
</gene>
<dbReference type="InterPro" id="IPR036282">
    <property type="entry name" value="Glutathione-S-Trfase_C_sf"/>
</dbReference>
<dbReference type="PANTHER" id="PTHR43968:SF6">
    <property type="entry name" value="GLUTATHIONE S-TRANSFERASE OMEGA"/>
    <property type="match status" value="1"/>
</dbReference>
<dbReference type="SUPFAM" id="SSF47616">
    <property type="entry name" value="GST C-terminal domain-like"/>
    <property type="match status" value="1"/>
</dbReference>
<reference evidence="2" key="1">
    <citation type="submission" date="2019-02" db="EMBL/GenBank/DDBJ databases">
        <authorList>
            <person name="Li S.-H."/>
        </authorList>
    </citation>
    <scope>NUCLEOTIDE SEQUENCE</scope>
    <source>
        <strain evidence="2">IMCC14734</strain>
    </source>
</reference>
<dbReference type="EMBL" id="SHNN01000009">
    <property type="protein sequence ID" value="MCX2983453.1"/>
    <property type="molecule type" value="Genomic_DNA"/>
</dbReference>
<evidence type="ECO:0000259" key="1">
    <source>
        <dbReference type="PROSITE" id="PS50404"/>
    </source>
</evidence>
<name>A0ABT3TMC1_9GAMM</name>
<keyword evidence="3" id="KW-1185">Reference proteome</keyword>
<dbReference type="Proteomes" id="UP001143362">
    <property type="component" value="Unassembled WGS sequence"/>
</dbReference>
<protein>
    <submittedName>
        <fullName evidence="2">Glutathione S-transferase family protein</fullName>
    </submittedName>
</protein>